<evidence type="ECO:0000313" key="2">
    <source>
        <dbReference type="Proteomes" id="UP000176682"/>
    </source>
</evidence>
<protein>
    <submittedName>
        <fullName evidence="1">Uncharacterized protein</fullName>
    </submittedName>
</protein>
<evidence type="ECO:0000313" key="1">
    <source>
        <dbReference type="EMBL" id="OGD80181.1"/>
    </source>
</evidence>
<dbReference type="EMBL" id="MFAM01000001">
    <property type="protein sequence ID" value="OGD80181.1"/>
    <property type="molecule type" value="Genomic_DNA"/>
</dbReference>
<gene>
    <name evidence="1" type="ORF">A2368_03655</name>
</gene>
<sequence>MTKLKKSNTKDVEDFFFDDCPICQAMKKAAKEGRSLSESELRAAFAEAEKTGKGKVGRM</sequence>
<organism evidence="1 2">
    <name type="scientific">Candidatus Collierbacteria bacterium RIFOXYB1_FULL_49_13</name>
    <dbReference type="NCBI Taxonomy" id="1817728"/>
    <lineage>
        <taxon>Bacteria</taxon>
        <taxon>Candidatus Collieribacteriota</taxon>
    </lineage>
</organism>
<name>A0A1F5FKP6_9BACT</name>
<accession>A0A1F5FKP6</accession>
<dbReference type="AlphaFoldDB" id="A0A1F5FKP6"/>
<reference evidence="1 2" key="1">
    <citation type="journal article" date="2016" name="Nat. Commun.">
        <title>Thousands of microbial genomes shed light on interconnected biogeochemical processes in an aquifer system.</title>
        <authorList>
            <person name="Anantharaman K."/>
            <person name="Brown C.T."/>
            <person name="Hug L.A."/>
            <person name="Sharon I."/>
            <person name="Castelle C.J."/>
            <person name="Probst A.J."/>
            <person name="Thomas B.C."/>
            <person name="Singh A."/>
            <person name="Wilkins M.J."/>
            <person name="Karaoz U."/>
            <person name="Brodie E.L."/>
            <person name="Williams K.H."/>
            <person name="Hubbard S.S."/>
            <person name="Banfield J.F."/>
        </authorList>
    </citation>
    <scope>NUCLEOTIDE SEQUENCE [LARGE SCALE GENOMIC DNA]</scope>
</reference>
<proteinExistence type="predicted"/>
<dbReference type="Proteomes" id="UP000176682">
    <property type="component" value="Unassembled WGS sequence"/>
</dbReference>
<comment type="caution">
    <text evidence="1">The sequence shown here is derived from an EMBL/GenBank/DDBJ whole genome shotgun (WGS) entry which is preliminary data.</text>
</comment>